<name>A0A9D4Z1J2_CHLVU</name>
<evidence type="ECO:0000256" key="2">
    <source>
        <dbReference type="RuleBase" id="RU003452"/>
    </source>
</evidence>
<accession>A0A9D4Z1J2</accession>
<dbReference type="PANTHER" id="PTHR11786:SF0">
    <property type="entry name" value="ARYLAMINE N-ACETYLTRANSFERASE 4-RELATED"/>
    <property type="match status" value="1"/>
</dbReference>
<comment type="caution">
    <text evidence="3">The sequence shown here is derived from an EMBL/GenBank/DDBJ whole genome shotgun (WGS) entry which is preliminary data.</text>
</comment>
<organism evidence="3 4">
    <name type="scientific">Chlorella vulgaris</name>
    <name type="common">Green alga</name>
    <dbReference type="NCBI Taxonomy" id="3077"/>
    <lineage>
        <taxon>Eukaryota</taxon>
        <taxon>Viridiplantae</taxon>
        <taxon>Chlorophyta</taxon>
        <taxon>core chlorophytes</taxon>
        <taxon>Trebouxiophyceae</taxon>
        <taxon>Chlorellales</taxon>
        <taxon>Chlorellaceae</taxon>
        <taxon>Chlorella clade</taxon>
        <taxon>Chlorella</taxon>
    </lineage>
</organism>
<protein>
    <recommendedName>
        <fullName evidence="5">Arylamine N-acetyltransferase</fullName>
    </recommendedName>
</protein>
<dbReference type="InterPro" id="IPR001447">
    <property type="entry name" value="Arylamine_N-AcTrfase"/>
</dbReference>
<dbReference type="InterPro" id="IPR053710">
    <property type="entry name" value="Arylamine_NAT_domain_sf"/>
</dbReference>
<sequence>MAALTPQQLAGYLQRVGHSQPSRPCNLHTLAALHTQHLRRIPFENLSLRFTTGHDSSTELQSIYSKLVDSPRGGYCFEQNGLFGAALRSLGFEVLDVAARVVKPTIDALEMGAHDHHMLLVHLDNRLWLADVGFGGSSIALPLLLHDQAESYVAPPRDCTAADAYRAEDRPALEGLPLQRMHGYRLRLGVPYALEEPKLAAASTQPFFASQVGFYLQRRSTSDAGRWVDQYFFRLDQFLPDDYELMNRGLVDNPSSYFNNNLLIALQTEEGRLTIENDHFRQWRDGEAAPHTETRLEGEEQLKGVLREHFGIEI</sequence>
<dbReference type="AlphaFoldDB" id="A0A9D4Z1J2"/>
<reference evidence="3" key="1">
    <citation type="journal article" date="2019" name="Plant J.">
        <title>Chlorella vulgaris genome assembly and annotation reveals the molecular basis for metabolic acclimation to high light conditions.</title>
        <authorList>
            <person name="Cecchin M."/>
            <person name="Marcolungo L."/>
            <person name="Rossato M."/>
            <person name="Girolomoni L."/>
            <person name="Cosentino E."/>
            <person name="Cuine S."/>
            <person name="Li-Beisson Y."/>
            <person name="Delledonne M."/>
            <person name="Ballottari M."/>
        </authorList>
    </citation>
    <scope>NUCLEOTIDE SEQUENCE</scope>
    <source>
        <strain evidence="3">211/11P</strain>
    </source>
</reference>
<dbReference type="GO" id="GO:0016407">
    <property type="term" value="F:acetyltransferase activity"/>
    <property type="evidence" value="ECO:0007669"/>
    <property type="project" value="InterPro"/>
</dbReference>
<keyword evidence="2" id="KW-0012">Acyltransferase</keyword>
<evidence type="ECO:0000256" key="1">
    <source>
        <dbReference type="ARBA" id="ARBA00006547"/>
    </source>
</evidence>
<dbReference type="PANTHER" id="PTHR11786">
    <property type="entry name" value="N-HYDROXYARYLAMINE O-ACETYLTRANSFERASE"/>
    <property type="match status" value="1"/>
</dbReference>
<gene>
    <name evidence="3" type="ORF">D9Q98_006083</name>
</gene>
<dbReference type="OrthoDB" id="514836at2759"/>
<keyword evidence="4" id="KW-1185">Reference proteome</keyword>
<reference evidence="3" key="2">
    <citation type="submission" date="2020-11" db="EMBL/GenBank/DDBJ databases">
        <authorList>
            <person name="Cecchin M."/>
            <person name="Marcolungo L."/>
            <person name="Rossato M."/>
            <person name="Girolomoni L."/>
            <person name="Cosentino E."/>
            <person name="Cuine S."/>
            <person name="Li-Beisson Y."/>
            <person name="Delledonne M."/>
            <person name="Ballottari M."/>
        </authorList>
    </citation>
    <scope>NUCLEOTIDE SEQUENCE</scope>
    <source>
        <strain evidence="3">211/11P</strain>
        <tissue evidence="3">Whole cell</tissue>
    </source>
</reference>
<dbReference type="Pfam" id="PF00797">
    <property type="entry name" value="Acetyltransf_2"/>
    <property type="match status" value="2"/>
</dbReference>
<dbReference type="EMBL" id="SIDB01000002">
    <property type="protein sequence ID" value="KAI3436667.1"/>
    <property type="molecule type" value="Genomic_DNA"/>
</dbReference>
<dbReference type="Gene3D" id="3.30.2140.20">
    <property type="match status" value="1"/>
</dbReference>
<evidence type="ECO:0000313" key="3">
    <source>
        <dbReference type="EMBL" id="KAI3436667.1"/>
    </source>
</evidence>
<keyword evidence="2" id="KW-0808">Transferase</keyword>
<proteinExistence type="inferred from homology"/>
<dbReference type="Proteomes" id="UP001055712">
    <property type="component" value="Unassembled WGS sequence"/>
</dbReference>
<comment type="similarity">
    <text evidence="1 2">Belongs to the arylamine N-acetyltransferase family.</text>
</comment>
<dbReference type="InterPro" id="IPR038765">
    <property type="entry name" value="Papain-like_cys_pep_sf"/>
</dbReference>
<dbReference type="PRINTS" id="PR01543">
    <property type="entry name" value="ANATRNSFRASE"/>
</dbReference>
<dbReference type="SUPFAM" id="SSF54001">
    <property type="entry name" value="Cysteine proteinases"/>
    <property type="match status" value="1"/>
</dbReference>
<evidence type="ECO:0008006" key="5">
    <source>
        <dbReference type="Google" id="ProtNLM"/>
    </source>
</evidence>
<evidence type="ECO:0000313" key="4">
    <source>
        <dbReference type="Proteomes" id="UP001055712"/>
    </source>
</evidence>